<evidence type="ECO:0000313" key="3">
    <source>
        <dbReference type="Proteomes" id="UP000772181"/>
    </source>
</evidence>
<proteinExistence type="predicted"/>
<keyword evidence="1" id="KW-0812">Transmembrane</keyword>
<keyword evidence="1" id="KW-1133">Transmembrane helix</keyword>
<feature type="transmembrane region" description="Helical" evidence="1">
    <location>
        <begin position="166"/>
        <end position="187"/>
    </location>
</feature>
<dbReference type="AlphaFoldDB" id="A0A933LQ93"/>
<reference evidence="2" key="1">
    <citation type="submission" date="2020-07" db="EMBL/GenBank/DDBJ databases">
        <title>Huge and variable diversity of episymbiotic CPR bacteria and DPANN archaea in groundwater ecosystems.</title>
        <authorList>
            <person name="He C.Y."/>
            <person name="Keren R."/>
            <person name="Whittaker M."/>
            <person name="Farag I.F."/>
            <person name="Doudna J."/>
            <person name="Cate J.H.D."/>
            <person name="Banfield J.F."/>
        </authorList>
    </citation>
    <scope>NUCLEOTIDE SEQUENCE</scope>
    <source>
        <strain evidence="2">NC_groundwater_1482_Ag_S-0.65um_47_24</strain>
    </source>
</reference>
<keyword evidence="1" id="KW-0472">Membrane</keyword>
<protein>
    <submittedName>
        <fullName evidence="2">Uncharacterized protein</fullName>
    </submittedName>
</protein>
<feature type="transmembrane region" description="Helical" evidence="1">
    <location>
        <begin position="52"/>
        <end position="71"/>
    </location>
</feature>
<organism evidence="2 3">
    <name type="scientific">Tectimicrobiota bacterium</name>
    <dbReference type="NCBI Taxonomy" id="2528274"/>
    <lineage>
        <taxon>Bacteria</taxon>
        <taxon>Pseudomonadati</taxon>
        <taxon>Nitrospinota/Tectimicrobiota group</taxon>
        <taxon>Candidatus Tectimicrobiota</taxon>
    </lineage>
</organism>
<feature type="transmembrane region" description="Helical" evidence="1">
    <location>
        <begin position="83"/>
        <end position="98"/>
    </location>
</feature>
<feature type="transmembrane region" description="Helical" evidence="1">
    <location>
        <begin position="133"/>
        <end position="154"/>
    </location>
</feature>
<feature type="transmembrane region" description="Helical" evidence="1">
    <location>
        <begin position="20"/>
        <end position="40"/>
    </location>
</feature>
<comment type="caution">
    <text evidence="2">The sequence shown here is derived from an EMBL/GenBank/DDBJ whole genome shotgun (WGS) entry which is preliminary data.</text>
</comment>
<evidence type="ECO:0000256" key="1">
    <source>
        <dbReference type="SAM" id="Phobius"/>
    </source>
</evidence>
<name>A0A933LQ93_UNCTE</name>
<evidence type="ECO:0000313" key="2">
    <source>
        <dbReference type="EMBL" id="MBI4595454.1"/>
    </source>
</evidence>
<gene>
    <name evidence="2" type="ORF">HY730_03645</name>
</gene>
<sequence>MRDGSISPIGKSGGAKSNYLWFGGGVLWSLLAFLIVTGNFHDFNPKVMRNFNILVAIGNTLLITLFTFLLAIEEVSDEKRQGLWLWLYLAGTSSWRFFGKKALSLLCKPLLFLLFPTGVSFITWPYFGKTIFTPLAVCLALSLTALFSLLLGFLSSRFSESHMGKIGWPYLFSVIQLSGVFLLASFARPFPYLQNTLTPALWVNPLAWISELCQFDLIRWDLLYQYSSLGGYRFSYPPLGFSLSFLSGLVICSFLLVGLTTKMRPNCYSQG</sequence>
<feature type="transmembrane region" description="Helical" evidence="1">
    <location>
        <begin position="239"/>
        <end position="259"/>
    </location>
</feature>
<feature type="transmembrane region" description="Helical" evidence="1">
    <location>
        <begin position="110"/>
        <end position="127"/>
    </location>
</feature>
<dbReference type="Proteomes" id="UP000772181">
    <property type="component" value="Unassembled WGS sequence"/>
</dbReference>
<accession>A0A933LQ93</accession>
<dbReference type="EMBL" id="JACQWF010000163">
    <property type="protein sequence ID" value="MBI4595454.1"/>
    <property type="molecule type" value="Genomic_DNA"/>
</dbReference>